<evidence type="ECO:0000256" key="12">
    <source>
        <dbReference type="HAMAP-Rule" id="MF_01464"/>
    </source>
</evidence>
<comment type="similarity">
    <text evidence="11">In the N-terminal section; belongs to the SecD/SecF family. SecD subfamily.</text>
</comment>
<reference evidence="14 15" key="2">
    <citation type="journal article" date="2012" name="Stand. Genomic Sci.">
        <title>Complete Genome Sequence of Clostridium clariflavum DSM 19732.</title>
        <authorList>
            <person name="Izquierdo J.A."/>
            <person name="Goodwin L."/>
            <person name="Davenport K.W."/>
            <person name="Teshima H."/>
            <person name="Bruce D."/>
            <person name="Detter C."/>
            <person name="Tapia R."/>
            <person name="Han S."/>
            <person name="Land M."/>
            <person name="Hauser L."/>
            <person name="Jeffries C.D."/>
            <person name="Han J."/>
            <person name="Pitluck S."/>
            <person name="Nolan M."/>
            <person name="Chen A."/>
            <person name="Huntemann M."/>
            <person name="Mavromatis K."/>
            <person name="Mikhailova N."/>
            <person name="Liolios K."/>
            <person name="Woyke T."/>
            <person name="Lynd L.R."/>
        </authorList>
    </citation>
    <scope>NUCLEOTIDE SEQUENCE [LARGE SCALE GENOMIC DNA]</scope>
    <source>
        <strain evidence="15">DSM 19732 / NBRC 101661 / EBR45</strain>
    </source>
</reference>
<dbReference type="eggNOG" id="COG0341">
    <property type="taxonomic scope" value="Bacteria"/>
</dbReference>
<dbReference type="Gene3D" id="1.20.1640.10">
    <property type="entry name" value="Multidrug efflux transporter AcrB transmembrane domain"/>
    <property type="match status" value="1"/>
</dbReference>
<evidence type="ECO:0000256" key="4">
    <source>
        <dbReference type="ARBA" id="ARBA00022692"/>
    </source>
</evidence>
<dbReference type="PANTHER" id="PTHR30081">
    <property type="entry name" value="PROTEIN-EXPORT MEMBRANE PROTEIN SEC"/>
    <property type="match status" value="1"/>
</dbReference>
<evidence type="ECO:0000256" key="10">
    <source>
        <dbReference type="ARBA" id="ARBA00060856"/>
    </source>
</evidence>
<proteinExistence type="inferred from homology"/>
<evidence type="ECO:0000313" key="15">
    <source>
        <dbReference type="Proteomes" id="UP000005435"/>
    </source>
</evidence>
<dbReference type="InterPro" id="IPR022645">
    <property type="entry name" value="SecD/SecF_bac"/>
</dbReference>
<comment type="function">
    <text evidence="9 12">Part of the Sec protein translocase complex. Interacts with the SecYEG preprotein conducting channel. SecDF uses the proton motive force (PMF) to complete protein translocation after the ATP-dependent function of SecA.</text>
</comment>
<keyword evidence="8 12" id="KW-0472">Membrane</keyword>
<evidence type="ECO:0000256" key="3">
    <source>
        <dbReference type="ARBA" id="ARBA00022475"/>
    </source>
</evidence>
<keyword evidence="15" id="KW-1185">Reference proteome</keyword>
<evidence type="ECO:0000259" key="13">
    <source>
        <dbReference type="Pfam" id="PF02355"/>
    </source>
</evidence>
<dbReference type="GO" id="GO:0043952">
    <property type="term" value="P:protein transport by the Sec complex"/>
    <property type="evidence" value="ECO:0007669"/>
    <property type="project" value="UniProtKB-UniRule"/>
</dbReference>
<keyword evidence="2 12" id="KW-0813">Transport</keyword>
<accession>G8LWQ3</accession>
<comment type="subcellular location">
    <subcellularLocation>
        <location evidence="1 12">Cell membrane</location>
        <topology evidence="1 12">Multi-pass membrane protein</topology>
    </subcellularLocation>
</comment>
<dbReference type="HOGENOM" id="CLU_050012_0_0_9"/>
<organism evidence="14 15">
    <name type="scientific">Acetivibrio clariflavus (strain DSM 19732 / NBRC 101661 / EBR45)</name>
    <name type="common">Clostridium clariflavum</name>
    <dbReference type="NCBI Taxonomy" id="720554"/>
    <lineage>
        <taxon>Bacteria</taxon>
        <taxon>Bacillati</taxon>
        <taxon>Bacillota</taxon>
        <taxon>Clostridia</taxon>
        <taxon>Eubacteriales</taxon>
        <taxon>Oscillospiraceae</taxon>
        <taxon>Acetivibrio</taxon>
    </lineage>
</organism>
<evidence type="ECO:0000256" key="5">
    <source>
        <dbReference type="ARBA" id="ARBA00022927"/>
    </source>
</evidence>
<evidence type="ECO:0000256" key="7">
    <source>
        <dbReference type="ARBA" id="ARBA00023010"/>
    </source>
</evidence>
<feature type="transmembrane region" description="Helical" evidence="12">
    <location>
        <begin position="162"/>
        <end position="186"/>
    </location>
</feature>
<dbReference type="NCBIfam" id="TIGR00966">
    <property type="entry name" value="transloc_SecF"/>
    <property type="match status" value="1"/>
</dbReference>
<dbReference type="GO" id="GO:0005886">
    <property type="term" value="C:plasma membrane"/>
    <property type="evidence" value="ECO:0007669"/>
    <property type="project" value="UniProtKB-SubCell"/>
</dbReference>
<reference evidence="15" key="1">
    <citation type="submission" date="2011-12" db="EMBL/GenBank/DDBJ databases">
        <title>Complete sequence of Clostridium clariflavum DSM 19732.</title>
        <authorList>
            <consortium name="US DOE Joint Genome Institute"/>
            <person name="Lucas S."/>
            <person name="Han J."/>
            <person name="Lapidus A."/>
            <person name="Cheng J.-F."/>
            <person name="Goodwin L."/>
            <person name="Pitluck S."/>
            <person name="Peters L."/>
            <person name="Teshima H."/>
            <person name="Detter J.C."/>
            <person name="Han C."/>
            <person name="Tapia R."/>
            <person name="Land M."/>
            <person name="Hauser L."/>
            <person name="Kyrpides N."/>
            <person name="Ivanova N."/>
            <person name="Pagani I."/>
            <person name="Kitzmiller T."/>
            <person name="Lynd L."/>
            <person name="Izquierdo J."/>
            <person name="Woyke T."/>
        </authorList>
    </citation>
    <scope>NUCLEOTIDE SEQUENCE [LARGE SCALE GENOMIC DNA]</scope>
    <source>
        <strain evidence="15">DSM 19732 / NBRC 101661 / EBR45</strain>
    </source>
</reference>
<dbReference type="FunFam" id="1.20.1640.10:FF:000024">
    <property type="entry name" value="Multifunctional fusion protein"/>
    <property type="match status" value="1"/>
</dbReference>
<dbReference type="InterPro" id="IPR005665">
    <property type="entry name" value="SecF_bac"/>
</dbReference>
<comment type="similarity">
    <text evidence="12">Belongs to the SecD/SecF family. SecF subfamily.</text>
</comment>
<feature type="transmembrane region" description="Helical" evidence="12">
    <location>
        <begin position="12"/>
        <end position="29"/>
    </location>
</feature>
<gene>
    <name evidence="12" type="primary">secF</name>
    <name evidence="14" type="ordered locus">Clocl_2127</name>
</gene>
<evidence type="ECO:0000256" key="9">
    <source>
        <dbReference type="ARBA" id="ARBA00059018"/>
    </source>
</evidence>
<dbReference type="InterPro" id="IPR022813">
    <property type="entry name" value="SecD/SecF_arch_bac"/>
</dbReference>
<dbReference type="GO" id="GO:0065002">
    <property type="term" value="P:intracellular protein transmembrane transport"/>
    <property type="evidence" value="ECO:0007669"/>
    <property type="project" value="UniProtKB-UniRule"/>
</dbReference>
<feature type="transmembrane region" description="Helical" evidence="12">
    <location>
        <begin position="244"/>
        <end position="266"/>
    </location>
</feature>
<dbReference type="GO" id="GO:0015450">
    <property type="term" value="F:protein-transporting ATPase activity"/>
    <property type="evidence" value="ECO:0007669"/>
    <property type="project" value="InterPro"/>
</dbReference>
<dbReference type="Proteomes" id="UP000005435">
    <property type="component" value="Chromosome"/>
</dbReference>
<dbReference type="STRING" id="720554.Clocl_2127"/>
<dbReference type="OrthoDB" id="9805019at2"/>
<evidence type="ECO:0000256" key="8">
    <source>
        <dbReference type="ARBA" id="ARBA00023136"/>
    </source>
</evidence>
<keyword evidence="6 12" id="KW-1133">Transmembrane helix</keyword>
<dbReference type="HAMAP" id="MF_01464_B">
    <property type="entry name" value="SecF_B"/>
    <property type="match status" value="1"/>
</dbReference>
<keyword evidence="4 12" id="KW-0812">Transmembrane</keyword>
<dbReference type="RefSeq" id="WP_014255300.1">
    <property type="nucleotide sequence ID" value="NC_016627.1"/>
</dbReference>
<feature type="transmembrane region" description="Helical" evidence="12">
    <location>
        <begin position="138"/>
        <end position="156"/>
    </location>
</feature>
<keyword evidence="5 12" id="KW-0653">Protein transport</keyword>
<dbReference type="SUPFAM" id="SSF82866">
    <property type="entry name" value="Multidrug efflux transporter AcrB transmembrane domain"/>
    <property type="match status" value="1"/>
</dbReference>
<dbReference type="AlphaFoldDB" id="G8LWQ3"/>
<dbReference type="EMBL" id="CP003065">
    <property type="protein sequence ID" value="AEV68721.1"/>
    <property type="molecule type" value="Genomic_DNA"/>
</dbReference>
<evidence type="ECO:0000256" key="1">
    <source>
        <dbReference type="ARBA" id="ARBA00004651"/>
    </source>
</evidence>
<dbReference type="InterPro" id="IPR048634">
    <property type="entry name" value="SecD_SecF_C"/>
</dbReference>
<dbReference type="Pfam" id="PF02355">
    <property type="entry name" value="SecD_SecF_C"/>
    <property type="match status" value="1"/>
</dbReference>
<dbReference type="PRINTS" id="PR01755">
    <property type="entry name" value="SECFTRNLCASE"/>
</dbReference>
<dbReference type="GO" id="GO:0006605">
    <property type="term" value="P:protein targeting"/>
    <property type="evidence" value="ECO:0007669"/>
    <property type="project" value="UniProtKB-UniRule"/>
</dbReference>
<evidence type="ECO:0000256" key="2">
    <source>
        <dbReference type="ARBA" id="ARBA00022448"/>
    </source>
</evidence>
<protein>
    <recommendedName>
        <fullName evidence="12">Protein-export membrane protein SecF</fullName>
    </recommendedName>
</protein>
<dbReference type="PANTHER" id="PTHR30081:SF8">
    <property type="entry name" value="PROTEIN TRANSLOCASE SUBUNIT SECF"/>
    <property type="match status" value="1"/>
</dbReference>
<keyword evidence="7 12" id="KW-0811">Translocation</keyword>
<feature type="transmembrane region" description="Helical" evidence="12">
    <location>
        <begin position="272"/>
        <end position="298"/>
    </location>
</feature>
<name>G8LWQ3_ACECE</name>
<evidence type="ECO:0000313" key="14">
    <source>
        <dbReference type="EMBL" id="AEV68721.1"/>
    </source>
</evidence>
<sequence precursor="true">MFDFVGNRKYFFGFSALILIACIIALIYHQGMNLDIQFQGGTILEFQMENPNVDLNKAINVAQQASGKIANAQTSYSLDTTNERVDLLVLNIASKLSDEEYEKVVAAIEENFEVKEGTKPTPRIVDPAMGKEMATKSILAIVIAAALMVVYVWVRFKVMGGLLAGLASVVALLHDVMVMIALYAIFRLPVNESFIAAVLTIVGYSINDTIVIFDRIRENSTLLRKESLATIANKSISQSLSRTINTALTTIACILTVYIFAAYYNIESIKLFVLPLLVGLISGTYSTIFIASPVWVILKERQAKKQAASKPAKA</sequence>
<comment type="similarity">
    <text evidence="10">In the C-terminal section; belongs to the SecD/SecF family. SecF subfamily.</text>
</comment>
<keyword evidence="3 12" id="KW-1003">Cell membrane</keyword>
<evidence type="ECO:0000256" key="6">
    <source>
        <dbReference type="ARBA" id="ARBA00022989"/>
    </source>
</evidence>
<dbReference type="KEGG" id="ccl:Clocl_2127"/>
<comment type="caution">
    <text evidence="12">Lacks conserved residue(s) required for the propagation of feature annotation.</text>
</comment>
<evidence type="ECO:0000256" key="11">
    <source>
        <dbReference type="ARBA" id="ARBA00061053"/>
    </source>
</evidence>
<feature type="domain" description="Protein export membrane protein SecD/SecF C-terminal" evidence="13">
    <location>
        <begin position="118"/>
        <end position="300"/>
    </location>
</feature>
<comment type="subunit">
    <text evidence="12">Forms a complex with SecD. Part of the essential Sec protein translocation apparatus which comprises SecA, SecYEG and auxiliary proteins SecDF. Other proteins may also be involved.</text>
</comment>